<dbReference type="Proteomes" id="UP000030652">
    <property type="component" value="Unassembled WGS sequence"/>
</dbReference>
<accession>A0A0B0EN94</accession>
<dbReference type="EMBL" id="JRYO01000015">
    <property type="protein sequence ID" value="KHE94104.1"/>
    <property type="molecule type" value="Genomic_DNA"/>
</dbReference>
<evidence type="ECO:0000256" key="6">
    <source>
        <dbReference type="SAM" id="Phobius"/>
    </source>
</evidence>
<organism evidence="7 8">
    <name type="scientific">Candidatus Scalindua brodae</name>
    <dbReference type="NCBI Taxonomy" id="237368"/>
    <lineage>
        <taxon>Bacteria</taxon>
        <taxon>Pseudomonadati</taxon>
        <taxon>Planctomycetota</taxon>
        <taxon>Candidatus Brocadiia</taxon>
        <taxon>Candidatus Brocadiales</taxon>
        <taxon>Candidatus Scalinduaceae</taxon>
        <taxon>Candidatus Scalindua</taxon>
    </lineage>
</organism>
<dbReference type="Pfam" id="PF12730">
    <property type="entry name" value="ABC2_membrane_4"/>
    <property type="match status" value="1"/>
</dbReference>
<dbReference type="eggNOG" id="COG1277">
    <property type="taxonomic scope" value="Bacteria"/>
</dbReference>
<evidence type="ECO:0000256" key="3">
    <source>
        <dbReference type="ARBA" id="ARBA00022692"/>
    </source>
</evidence>
<name>A0A0B0EN94_9BACT</name>
<comment type="caution">
    <text evidence="7">The sequence shown here is derived from an EMBL/GenBank/DDBJ whole genome shotgun (WGS) entry which is preliminary data.</text>
</comment>
<dbReference type="PANTHER" id="PTHR30294">
    <property type="entry name" value="MEMBRANE COMPONENT OF ABC TRANSPORTER YHHJ-RELATED"/>
    <property type="match status" value="1"/>
</dbReference>
<keyword evidence="2" id="KW-1003">Cell membrane</keyword>
<dbReference type="PATRIC" id="fig|237368.3.peg.136"/>
<keyword evidence="4 6" id="KW-1133">Transmembrane helix</keyword>
<feature type="transmembrane region" description="Helical" evidence="6">
    <location>
        <begin position="218"/>
        <end position="237"/>
    </location>
</feature>
<evidence type="ECO:0000256" key="2">
    <source>
        <dbReference type="ARBA" id="ARBA00022475"/>
    </source>
</evidence>
<protein>
    <recommendedName>
        <fullName evidence="9">ABC transporter permease</fullName>
    </recommendedName>
</protein>
<evidence type="ECO:0000256" key="5">
    <source>
        <dbReference type="ARBA" id="ARBA00023136"/>
    </source>
</evidence>
<dbReference type="InterPro" id="IPR051449">
    <property type="entry name" value="ABC-2_transporter_component"/>
</dbReference>
<keyword evidence="3 6" id="KW-0812">Transmembrane</keyword>
<feature type="transmembrane region" description="Helical" evidence="6">
    <location>
        <begin position="20"/>
        <end position="37"/>
    </location>
</feature>
<evidence type="ECO:0000313" key="7">
    <source>
        <dbReference type="EMBL" id="KHE94104.1"/>
    </source>
</evidence>
<dbReference type="GO" id="GO:0005886">
    <property type="term" value="C:plasma membrane"/>
    <property type="evidence" value="ECO:0007669"/>
    <property type="project" value="UniProtKB-SubCell"/>
</dbReference>
<feature type="transmembrane region" description="Helical" evidence="6">
    <location>
        <begin position="103"/>
        <end position="124"/>
    </location>
</feature>
<dbReference type="GO" id="GO:0140359">
    <property type="term" value="F:ABC-type transporter activity"/>
    <property type="evidence" value="ECO:0007669"/>
    <property type="project" value="InterPro"/>
</dbReference>
<dbReference type="AlphaFoldDB" id="A0A0B0EN94"/>
<proteinExistence type="predicted"/>
<dbReference type="PANTHER" id="PTHR30294:SF29">
    <property type="entry name" value="MULTIDRUG ABC TRANSPORTER PERMEASE YBHS-RELATED"/>
    <property type="match status" value="1"/>
</dbReference>
<feature type="transmembrane region" description="Helical" evidence="6">
    <location>
        <begin position="160"/>
        <end position="178"/>
    </location>
</feature>
<feature type="transmembrane region" description="Helical" evidence="6">
    <location>
        <begin position="130"/>
        <end position="153"/>
    </location>
</feature>
<evidence type="ECO:0000256" key="1">
    <source>
        <dbReference type="ARBA" id="ARBA00004651"/>
    </source>
</evidence>
<sequence length="243" mass="27082">MHSFYAVFKRELRSYFTTPVAYVFLVVFLFFSGYLTFKQGFFEIRQADMQVFFMNMPLLFVFLVPAVSMRLWSDERRIGSIELLLTLPITIIQAVLGKFFAAWLFLVIALALTFPMVITVSFLGDPDAGLIIMGYLGSVLMAGGFLAVGCFFSAVSKNQVISFVLSVVACAILIYIGMPTTLNYLSTFLPAGLVSAIGGMSLQSHFESIQKGVLEFNDISYFILLIIGWIAACSFMLDERKTS</sequence>
<evidence type="ECO:0000313" key="8">
    <source>
        <dbReference type="Proteomes" id="UP000030652"/>
    </source>
</evidence>
<comment type="subcellular location">
    <subcellularLocation>
        <location evidence="1">Cell membrane</location>
        <topology evidence="1">Multi-pass membrane protein</topology>
    </subcellularLocation>
</comment>
<reference evidence="7 8" key="1">
    <citation type="submission" date="2014-10" db="EMBL/GenBank/DDBJ databases">
        <title>Draft genome of anammox bacterium scalindua brodae, obtained using differential coverage binning of sequence data from two enrichment reactors.</title>
        <authorList>
            <person name="Speth D.R."/>
            <person name="Russ L."/>
            <person name="Kartal B."/>
            <person name="Op den Camp H.J."/>
            <person name="Dutilh B.E."/>
            <person name="Jetten M.S."/>
        </authorList>
    </citation>
    <scope>NUCLEOTIDE SEQUENCE [LARGE SCALE GENOMIC DNA]</scope>
    <source>
        <strain evidence="7">RU1</strain>
    </source>
</reference>
<evidence type="ECO:0000256" key="4">
    <source>
        <dbReference type="ARBA" id="ARBA00022989"/>
    </source>
</evidence>
<gene>
    <name evidence="7" type="ORF">SCABRO_00124</name>
</gene>
<feature type="transmembrane region" description="Helical" evidence="6">
    <location>
        <begin position="49"/>
        <end position="72"/>
    </location>
</feature>
<evidence type="ECO:0008006" key="9">
    <source>
        <dbReference type="Google" id="ProtNLM"/>
    </source>
</evidence>
<keyword evidence="5 6" id="KW-0472">Membrane</keyword>